<dbReference type="PANTHER" id="PTHR24198">
    <property type="entry name" value="ANKYRIN REPEAT AND PROTEIN KINASE DOMAIN-CONTAINING PROTEIN"/>
    <property type="match status" value="1"/>
</dbReference>
<dbReference type="InterPro" id="IPR002110">
    <property type="entry name" value="Ankyrin_rpt"/>
</dbReference>
<keyword evidence="1" id="KW-0677">Repeat</keyword>
<dbReference type="SMART" id="SM00248">
    <property type="entry name" value="ANK"/>
    <property type="match status" value="6"/>
</dbReference>
<evidence type="ECO:0000313" key="5">
    <source>
        <dbReference type="EMBL" id="KAK7113236.1"/>
    </source>
</evidence>
<feature type="region of interest" description="Disordered" evidence="4">
    <location>
        <begin position="310"/>
        <end position="332"/>
    </location>
</feature>
<dbReference type="PROSITE" id="PS50297">
    <property type="entry name" value="ANK_REP_REGION"/>
    <property type="match status" value="1"/>
</dbReference>
<reference evidence="5 6" key="1">
    <citation type="submission" date="2024-02" db="EMBL/GenBank/DDBJ databases">
        <title>Chromosome-scale genome assembly of the rough periwinkle Littorina saxatilis.</title>
        <authorList>
            <person name="De Jode A."/>
            <person name="Faria R."/>
            <person name="Formenti G."/>
            <person name="Sims Y."/>
            <person name="Smith T.P."/>
            <person name="Tracey A."/>
            <person name="Wood J.M.D."/>
            <person name="Zagrodzka Z.B."/>
            <person name="Johannesson K."/>
            <person name="Butlin R.K."/>
            <person name="Leder E.H."/>
        </authorList>
    </citation>
    <scope>NUCLEOTIDE SEQUENCE [LARGE SCALE GENOMIC DNA]</scope>
    <source>
        <strain evidence="5">Snail1</strain>
        <tissue evidence="5">Muscle</tissue>
    </source>
</reference>
<evidence type="ECO:0000256" key="1">
    <source>
        <dbReference type="ARBA" id="ARBA00022737"/>
    </source>
</evidence>
<dbReference type="PANTHER" id="PTHR24198:SF165">
    <property type="entry name" value="ANKYRIN REPEAT-CONTAINING PROTEIN-RELATED"/>
    <property type="match status" value="1"/>
</dbReference>
<dbReference type="Proteomes" id="UP001374579">
    <property type="component" value="Unassembled WGS sequence"/>
</dbReference>
<keyword evidence="2 3" id="KW-0040">ANK repeat</keyword>
<protein>
    <submittedName>
        <fullName evidence="5">Uncharacterized protein</fullName>
    </submittedName>
</protein>
<keyword evidence="6" id="KW-1185">Reference proteome</keyword>
<feature type="repeat" description="ANK" evidence="3">
    <location>
        <begin position="804"/>
        <end position="836"/>
    </location>
</feature>
<name>A0AAN9GME3_9CAEN</name>
<feature type="region of interest" description="Disordered" evidence="4">
    <location>
        <begin position="1098"/>
        <end position="1174"/>
    </location>
</feature>
<feature type="compositionally biased region" description="Polar residues" evidence="4">
    <location>
        <begin position="1282"/>
        <end position="1296"/>
    </location>
</feature>
<evidence type="ECO:0000256" key="2">
    <source>
        <dbReference type="ARBA" id="ARBA00023043"/>
    </source>
</evidence>
<feature type="region of interest" description="Disordered" evidence="4">
    <location>
        <begin position="1267"/>
        <end position="1364"/>
    </location>
</feature>
<gene>
    <name evidence="5" type="ORF">V1264_012566</name>
</gene>
<evidence type="ECO:0000313" key="6">
    <source>
        <dbReference type="Proteomes" id="UP001374579"/>
    </source>
</evidence>
<dbReference type="SUPFAM" id="SSF48403">
    <property type="entry name" value="Ankyrin repeat"/>
    <property type="match status" value="1"/>
</dbReference>
<dbReference type="PROSITE" id="PS50088">
    <property type="entry name" value="ANK_REPEAT"/>
    <property type="match status" value="1"/>
</dbReference>
<feature type="region of interest" description="Disordered" evidence="4">
    <location>
        <begin position="267"/>
        <end position="296"/>
    </location>
</feature>
<sequence length="1469" mass="159917">MSFTSKVTPGQKQCMLRLMEAILKDDVDCTRIVTRDCKERGLDPRAQLHIYCCPTCCEKIRWKESSGDIMQMLTSGVCSDSCEDFKGSNNRVCLFDIAAARGHIDTLTTLPDLYDDITPRDQPSDAATAHLCHPMMTSSPPIPIAREQLQWEPPLSPSMQTGRFSVFTLTAESPPLLQGVKVPTQSLSNTKEADANIESSAKEKTLLSQTHKETEEADDGTIPEFSQSLFQNEEIDVADTGRTPSQQEEQSEDTFADSLDALFNTEEPESSVFVNSEAAADSQQPIPSKVEEGSEDSFADSLDALFHAEEEQEYGRSTNISPLVPSKQEDDTEDVFADSLDSLFHAEEEEEEDEGATASLNKPTQSKKPFMAFAECRHSIISNCADRRAVFKSAISMYAHNRHPLEKLVGVLKTQPCSEDVIDAFDAVGSLPECKDGSLDMAPLAREFWYYKGAHSSRTPLMAACRLGNERLLRSLFAEGKVEVNVKDDYGLTAFHYLCSSSDIGVFPNSSPERRRMVGVLLRYAAEQGQDLITKTPEDPQSRLHPSRSQDYLPCIVSCQDDHTLHTLRKRQSLLCRLAWNSEKENQKQLDQLEPLFDKEIIILCCMSCCSLLFPDVAVTSIDPVVVFSPNVNSNDMLFNAIESGECLCRFRLSTPGKHRIHFLPACAAAAAGNFALFRQMLQKFVERVERSQRESVRDGSHRSVLRGSAPTTRSRTVRSVHFDLSRACCHSERLVAQATRQLLYIGASTHALHVLDDSKVKAVVTLSRESKMTLVDLTLRMGDEETFMGLLDRFGLDLQSDTDGMTPLLTAVSWGKVTLARTLLRKGAKRGAVTKGGLDAIQIAFRLESDQCADEMALMLLEEGEGRFDPDNPRIPSTLQSAVRVNKREVIIDLLVQQGEVNVPVEVKGGQIAKCPLVTWVCQQQRFRMVNYLLDKGLDCISPMPTAGRETPLQMLVSVPHPEALKLVSRLIERGVDVNQVTTQGHNMLTQAVKSRNYKVLGRLILAGAIVDSLDNEQGEYAGDKTGSVGNSVTATNIAVSTNEDGASGSSSAANNHTTTKDETGSSSHTNTAIETAANSQTNTAIETAANSQTITTNTGVGVSGQTTTNDGAATNDQTTNGDVATNDQTTNGDVATNDQTTNGNVATNDHTTNGRVATNDQTSNSDVATNDQTSNDVVATNDKTTYDGVATNDQTTNGEVASNIKTTATGEAVVKGGTATNCQAAISGAIAANIQATNNSDADANCQTTTPGETVVKCHTANVEPPANREVAATGGPEANAQTTTKSETATNSLPATTPNRGPGTNNQTTTNGETPPNTAPAADSMTTATSITASNNNDLNTNGQTNRTRRAAARSRQDSREKSFMWHSLRAKGFRVAEMALLAGYRLSREQWFVTGESMPDIPPHLWQLMEQPLSLTSQCRRKVRERWGSSLPRFLSASGLPQSVVDFLLMKELVETYLDAPQTSK</sequence>
<dbReference type="InterPro" id="IPR036770">
    <property type="entry name" value="Ankyrin_rpt-contain_sf"/>
</dbReference>
<organism evidence="5 6">
    <name type="scientific">Littorina saxatilis</name>
    <dbReference type="NCBI Taxonomy" id="31220"/>
    <lineage>
        <taxon>Eukaryota</taxon>
        <taxon>Metazoa</taxon>
        <taxon>Spiralia</taxon>
        <taxon>Lophotrochozoa</taxon>
        <taxon>Mollusca</taxon>
        <taxon>Gastropoda</taxon>
        <taxon>Caenogastropoda</taxon>
        <taxon>Littorinimorpha</taxon>
        <taxon>Littorinoidea</taxon>
        <taxon>Littorinidae</taxon>
        <taxon>Littorina</taxon>
    </lineage>
</organism>
<feature type="compositionally biased region" description="Low complexity" evidence="4">
    <location>
        <begin position="1297"/>
        <end position="1349"/>
    </location>
</feature>
<evidence type="ECO:0000256" key="3">
    <source>
        <dbReference type="PROSITE-ProRule" id="PRU00023"/>
    </source>
</evidence>
<dbReference type="EMBL" id="JBAMIC010000002">
    <property type="protein sequence ID" value="KAK7113236.1"/>
    <property type="molecule type" value="Genomic_DNA"/>
</dbReference>
<comment type="caution">
    <text evidence="5">The sequence shown here is derived from an EMBL/GenBank/DDBJ whole genome shotgun (WGS) entry which is preliminary data.</text>
</comment>
<feature type="region of interest" description="Disordered" evidence="4">
    <location>
        <begin position="180"/>
        <end position="224"/>
    </location>
</feature>
<accession>A0AAN9GME3</accession>
<dbReference type="Gene3D" id="1.25.40.20">
    <property type="entry name" value="Ankyrin repeat-containing domain"/>
    <property type="match status" value="2"/>
</dbReference>
<proteinExistence type="predicted"/>
<feature type="compositionally biased region" description="Basic and acidic residues" evidence="4">
    <location>
        <begin position="200"/>
        <end position="214"/>
    </location>
</feature>
<evidence type="ECO:0000256" key="4">
    <source>
        <dbReference type="SAM" id="MobiDB-lite"/>
    </source>
</evidence>
<feature type="region of interest" description="Disordered" evidence="4">
    <location>
        <begin position="1043"/>
        <end position="1070"/>
    </location>
</feature>